<evidence type="ECO:0008006" key="3">
    <source>
        <dbReference type="Google" id="ProtNLM"/>
    </source>
</evidence>
<dbReference type="SUPFAM" id="SSF50199">
    <property type="entry name" value="Staphylococcal nuclease"/>
    <property type="match status" value="1"/>
</dbReference>
<reference evidence="1 2" key="1">
    <citation type="submission" date="2016-01" db="EMBL/GenBank/DDBJ databases">
        <title>Complete genome and mega plasmid sequence of Sphingomonas panacis DCY99 elicits systemic resistance in rice to Xanthomonas oryzae.</title>
        <authorList>
            <person name="Kim Y.J."/>
            <person name="Yang D.C."/>
            <person name="Sing P."/>
        </authorList>
    </citation>
    <scope>NUCLEOTIDE SEQUENCE [LARGE SCALE GENOMIC DNA]</scope>
    <source>
        <strain evidence="1 2">DCY99</strain>
    </source>
</reference>
<dbReference type="KEGG" id="span:AWL63_18920"/>
<evidence type="ECO:0000313" key="2">
    <source>
        <dbReference type="Proteomes" id="UP000094256"/>
    </source>
</evidence>
<accession>A0A1B3ZE55</accession>
<dbReference type="Proteomes" id="UP000094256">
    <property type="component" value="Chromosome"/>
</dbReference>
<protein>
    <recommendedName>
        <fullName evidence="3">Nuclease</fullName>
    </recommendedName>
</protein>
<dbReference type="InterPro" id="IPR035437">
    <property type="entry name" value="SNase_OB-fold_sf"/>
</dbReference>
<sequence>MNTQSELMVAGPCQRTITQLGETVFGVVRYIGDGNSLCVGPAGRPARWIEIRLADFNASEPCDRGGREAKRLPESRVMNRVLFCRAGRQSYDRVVAACRLDGRPLSNALRARGGQEDGRWAK</sequence>
<keyword evidence="2" id="KW-1185">Reference proteome</keyword>
<name>A0A1B3ZE55_9SPHN</name>
<dbReference type="Gene3D" id="2.40.50.90">
    <property type="match status" value="1"/>
</dbReference>
<dbReference type="AlphaFoldDB" id="A0A1B3ZE55"/>
<dbReference type="OrthoDB" id="9805504at2"/>
<dbReference type="EMBL" id="CP014168">
    <property type="protein sequence ID" value="AOH85702.1"/>
    <property type="molecule type" value="Genomic_DNA"/>
</dbReference>
<organism evidence="1 2">
    <name type="scientific">Sphingomonas panacis</name>
    <dbReference type="NCBI Taxonomy" id="1560345"/>
    <lineage>
        <taxon>Bacteria</taxon>
        <taxon>Pseudomonadati</taxon>
        <taxon>Pseudomonadota</taxon>
        <taxon>Alphaproteobacteria</taxon>
        <taxon>Sphingomonadales</taxon>
        <taxon>Sphingomonadaceae</taxon>
        <taxon>Sphingomonas</taxon>
    </lineage>
</organism>
<dbReference type="STRING" id="1560345.AWL63_18920"/>
<proteinExistence type="predicted"/>
<gene>
    <name evidence="1" type="ORF">AWL63_18920</name>
</gene>
<evidence type="ECO:0000313" key="1">
    <source>
        <dbReference type="EMBL" id="AOH85702.1"/>
    </source>
</evidence>